<comment type="caution">
    <text evidence="2">The sequence shown here is derived from an EMBL/GenBank/DDBJ whole genome shotgun (WGS) entry which is preliminary data.</text>
</comment>
<feature type="chain" id="PRO_5015760920" evidence="1">
    <location>
        <begin position="23"/>
        <end position="139"/>
    </location>
</feature>
<protein>
    <submittedName>
        <fullName evidence="2">Uncharacterized protein</fullName>
    </submittedName>
</protein>
<evidence type="ECO:0000313" key="2">
    <source>
        <dbReference type="EMBL" id="PQO26548.1"/>
    </source>
</evidence>
<name>A0A2S8F303_9BACT</name>
<dbReference type="Proteomes" id="UP000239388">
    <property type="component" value="Unassembled WGS sequence"/>
</dbReference>
<proteinExistence type="predicted"/>
<gene>
    <name evidence="2" type="ORF">C5Y98_29600</name>
</gene>
<dbReference type="RefSeq" id="WP_105360032.1">
    <property type="nucleotide sequence ID" value="NZ_PUIB01000030.1"/>
</dbReference>
<accession>A0A2S8F303</accession>
<sequence>MLRTIGLFAVLALAAIPFIAKAQQQNPTPPPVSAPDVHVVTDRASAQADEKRRRNRVREGTRITDSVGQFDWVGDRLNFVSDDGTQDFRVLENLAMERIAQSMEQSASKITWTVSGVVTEYRGSNYLMVEHVTLKSRRQ</sequence>
<dbReference type="EMBL" id="PUIB01000030">
    <property type="protein sequence ID" value="PQO26548.1"/>
    <property type="molecule type" value="Genomic_DNA"/>
</dbReference>
<evidence type="ECO:0000256" key="1">
    <source>
        <dbReference type="SAM" id="SignalP"/>
    </source>
</evidence>
<keyword evidence="1" id="KW-0732">Signal</keyword>
<reference evidence="2 3" key="1">
    <citation type="submission" date="2018-02" db="EMBL/GenBank/DDBJ databases">
        <title>Comparative genomes isolates from brazilian mangrove.</title>
        <authorList>
            <person name="Araujo J.E."/>
            <person name="Taketani R.G."/>
            <person name="Silva M.C.P."/>
            <person name="Loureco M.V."/>
            <person name="Andreote F.D."/>
        </authorList>
    </citation>
    <scope>NUCLEOTIDE SEQUENCE [LARGE SCALE GENOMIC DNA]</scope>
    <source>
        <strain evidence="2 3">NAP PRIS-MGV</strain>
    </source>
</reference>
<evidence type="ECO:0000313" key="3">
    <source>
        <dbReference type="Proteomes" id="UP000239388"/>
    </source>
</evidence>
<dbReference type="OrthoDB" id="280676at2"/>
<organism evidence="2 3">
    <name type="scientific">Blastopirellula marina</name>
    <dbReference type="NCBI Taxonomy" id="124"/>
    <lineage>
        <taxon>Bacteria</taxon>
        <taxon>Pseudomonadati</taxon>
        <taxon>Planctomycetota</taxon>
        <taxon>Planctomycetia</taxon>
        <taxon>Pirellulales</taxon>
        <taxon>Pirellulaceae</taxon>
        <taxon>Blastopirellula</taxon>
    </lineage>
</organism>
<feature type="signal peptide" evidence="1">
    <location>
        <begin position="1"/>
        <end position="22"/>
    </location>
</feature>
<dbReference type="AlphaFoldDB" id="A0A2S8F303"/>